<dbReference type="EMBL" id="AWNI01000004">
    <property type="protein sequence ID" value="ETS64840.1"/>
    <property type="molecule type" value="Genomic_DNA"/>
</dbReference>
<reference evidence="1 2" key="1">
    <citation type="journal article" date="2014" name="Genome Announc.">
        <title>Genome sequence of the basidiomycetous fungus Pseudozyma aphidis DSM70725, an efficient producer of biosurfactant mannosylerythritol lipids.</title>
        <authorList>
            <person name="Lorenz S."/>
            <person name="Guenther M."/>
            <person name="Grumaz C."/>
            <person name="Rupp S."/>
            <person name="Zibek S."/>
            <person name="Sohn K."/>
        </authorList>
    </citation>
    <scope>NUCLEOTIDE SEQUENCE [LARGE SCALE GENOMIC DNA]</scope>
    <source>
        <strain evidence="2">ATCC 32657 / CBS 517.83 / DSM 70725 / JCM 10318 / NBRC 10182 / NRRL Y-7954 / St-0401</strain>
    </source>
</reference>
<dbReference type="AlphaFoldDB" id="W3VTN6"/>
<comment type="caution">
    <text evidence="1">The sequence shown here is derived from an EMBL/GenBank/DDBJ whole genome shotgun (WGS) entry which is preliminary data.</text>
</comment>
<proteinExistence type="predicted"/>
<gene>
    <name evidence="1" type="ORF">PaG_00808</name>
</gene>
<dbReference type="HOGENOM" id="CLU_1245841_0_0_1"/>
<dbReference type="Proteomes" id="UP000019462">
    <property type="component" value="Unassembled WGS sequence"/>
</dbReference>
<keyword evidence="2" id="KW-1185">Reference proteome</keyword>
<protein>
    <submittedName>
        <fullName evidence="1">Uncharacterized protein</fullName>
    </submittedName>
</protein>
<evidence type="ECO:0000313" key="2">
    <source>
        <dbReference type="Proteomes" id="UP000019462"/>
    </source>
</evidence>
<name>W3VTN6_MOEAP</name>
<organism evidence="1 2">
    <name type="scientific">Moesziomyces aphidis</name>
    <name type="common">Pseudozyma aphidis</name>
    <dbReference type="NCBI Taxonomy" id="84754"/>
    <lineage>
        <taxon>Eukaryota</taxon>
        <taxon>Fungi</taxon>
        <taxon>Dikarya</taxon>
        <taxon>Basidiomycota</taxon>
        <taxon>Ustilaginomycotina</taxon>
        <taxon>Ustilaginomycetes</taxon>
        <taxon>Ustilaginales</taxon>
        <taxon>Ustilaginaceae</taxon>
        <taxon>Moesziomyces</taxon>
    </lineage>
</organism>
<sequence length="222" mass="23474">MIRSSPLHASPVSNGRGIETALPATRRGSEDAHRQSVHAPLLSAGEHAELVELGWACAEVSGIDPLDSIIRIFDIWTPAAERRVEAASLLWPRGASLRAPSTRFAGPAAAKAEPALDSAYQASLRCCTSSNMVAPSPSSCPPEAATPQCSASINQAKDGLWYQGSRSRLGRSERGAPTWSLRACRVCVGQGADTAAPDIVRSRTSAIERPSRVRSVRIEGPA</sequence>
<evidence type="ECO:0000313" key="1">
    <source>
        <dbReference type="EMBL" id="ETS64840.1"/>
    </source>
</evidence>
<accession>W3VTN6</accession>